<evidence type="ECO:0000313" key="4">
    <source>
        <dbReference type="Proteomes" id="UP000298493"/>
    </source>
</evidence>
<accession>A0A4Z1PE38</accession>
<dbReference type="EMBL" id="SNSC02000011">
    <property type="protein sequence ID" value="TID20136.1"/>
    <property type="molecule type" value="Genomic_DNA"/>
</dbReference>
<keyword evidence="1" id="KW-0175">Coiled coil</keyword>
<proteinExistence type="predicted"/>
<evidence type="ECO:0000256" key="2">
    <source>
        <dbReference type="SAM" id="MobiDB-lite"/>
    </source>
</evidence>
<evidence type="ECO:0000256" key="1">
    <source>
        <dbReference type="SAM" id="Coils"/>
    </source>
</evidence>
<keyword evidence="4" id="KW-1185">Reference proteome</keyword>
<evidence type="ECO:0000313" key="3">
    <source>
        <dbReference type="EMBL" id="TID20136.1"/>
    </source>
</evidence>
<dbReference type="Proteomes" id="UP000298493">
    <property type="component" value="Unassembled WGS sequence"/>
</dbReference>
<feature type="coiled-coil region" evidence="1">
    <location>
        <begin position="130"/>
        <end position="167"/>
    </location>
</feature>
<feature type="region of interest" description="Disordered" evidence="2">
    <location>
        <begin position="1"/>
        <end position="25"/>
    </location>
</feature>
<name>A0A4Z1PE38_9PEZI</name>
<feature type="region of interest" description="Disordered" evidence="2">
    <location>
        <begin position="186"/>
        <end position="217"/>
    </location>
</feature>
<organism evidence="3 4">
    <name type="scientific">Venturia nashicola</name>
    <dbReference type="NCBI Taxonomy" id="86259"/>
    <lineage>
        <taxon>Eukaryota</taxon>
        <taxon>Fungi</taxon>
        <taxon>Dikarya</taxon>
        <taxon>Ascomycota</taxon>
        <taxon>Pezizomycotina</taxon>
        <taxon>Dothideomycetes</taxon>
        <taxon>Pleosporomycetidae</taxon>
        <taxon>Venturiales</taxon>
        <taxon>Venturiaceae</taxon>
        <taxon>Venturia</taxon>
    </lineage>
</organism>
<dbReference type="AlphaFoldDB" id="A0A4Z1PE38"/>
<reference evidence="3 4" key="1">
    <citation type="submission" date="2019-04" db="EMBL/GenBank/DDBJ databases">
        <title>High contiguity whole genome sequence and gene annotation resource for two Venturia nashicola isolates.</title>
        <authorList>
            <person name="Prokchorchik M."/>
            <person name="Won K."/>
            <person name="Lee Y."/>
            <person name="Choi E.D."/>
            <person name="Segonzac C."/>
            <person name="Sohn K.H."/>
        </authorList>
    </citation>
    <scope>NUCLEOTIDE SEQUENCE [LARGE SCALE GENOMIC DNA]</scope>
    <source>
        <strain evidence="3 4">PRI2</strain>
    </source>
</reference>
<gene>
    <name evidence="3" type="ORF">E6O75_ATG07596</name>
</gene>
<protein>
    <submittedName>
        <fullName evidence="3">Uncharacterized protein</fullName>
    </submittedName>
</protein>
<sequence>MQLSRFNNCPWKDGQGASMRTARQSDLGIGWPRVKPFQCATERKQGQDQQNGSPMIWYRHSDGRFSPRLLAEAIARAWLVHLDLPHERERGPFVCSQLYPRNQFTCQQPNDSSNYISSSLRTAMVVEVVASSVLTEREQEREQIRDLKQKLQESQRIESRMDSILDENFDPIGHLNTPSRVDFCTSSSPISMISEEPPSPSSSTSIAPSPFIPRARR</sequence>
<comment type="caution">
    <text evidence="3">The sequence shown here is derived from an EMBL/GenBank/DDBJ whole genome shotgun (WGS) entry which is preliminary data.</text>
</comment>